<feature type="domain" description="F-box" evidence="2">
    <location>
        <begin position="15"/>
        <end position="50"/>
    </location>
</feature>
<feature type="region of interest" description="Disordered" evidence="1">
    <location>
        <begin position="358"/>
        <end position="389"/>
    </location>
</feature>
<evidence type="ECO:0000259" key="2">
    <source>
        <dbReference type="PROSITE" id="PS50181"/>
    </source>
</evidence>
<comment type="caution">
    <text evidence="3">The sequence shown here is derived from an EMBL/GenBank/DDBJ whole genome shotgun (WGS) entry which is preliminary data.</text>
</comment>
<evidence type="ECO:0000256" key="1">
    <source>
        <dbReference type="SAM" id="MobiDB-lite"/>
    </source>
</evidence>
<evidence type="ECO:0000313" key="4">
    <source>
        <dbReference type="Proteomes" id="UP000256328"/>
    </source>
</evidence>
<dbReference type="OrthoDB" id="1638493at2759"/>
<dbReference type="AlphaFoldDB" id="A0A3D8T9Y5"/>
<proteinExistence type="predicted"/>
<dbReference type="EMBL" id="PDLN01000001">
    <property type="protein sequence ID" value="RDW95345.1"/>
    <property type="molecule type" value="Genomic_DNA"/>
</dbReference>
<feature type="compositionally biased region" description="Acidic residues" evidence="1">
    <location>
        <begin position="378"/>
        <end position="389"/>
    </location>
</feature>
<dbReference type="PROSITE" id="PS50181">
    <property type="entry name" value="FBOX"/>
    <property type="match status" value="1"/>
</dbReference>
<evidence type="ECO:0000313" key="3">
    <source>
        <dbReference type="EMBL" id="RDW95345.1"/>
    </source>
</evidence>
<dbReference type="SUPFAM" id="SSF81383">
    <property type="entry name" value="F-box domain"/>
    <property type="match status" value="1"/>
</dbReference>
<name>A0A3D8T9Y5_9HELO</name>
<accession>A0A3D8T9Y5</accession>
<dbReference type="InterPro" id="IPR036047">
    <property type="entry name" value="F-box-like_dom_sf"/>
</dbReference>
<dbReference type="CDD" id="cd09917">
    <property type="entry name" value="F-box_SF"/>
    <property type="match status" value="1"/>
</dbReference>
<protein>
    <recommendedName>
        <fullName evidence="2">F-box domain-containing protein</fullName>
    </recommendedName>
</protein>
<dbReference type="Proteomes" id="UP000256328">
    <property type="component" value="Unassembled WGS sequence"/>
</dbReference>
<dbReference type="InterPro" id="IPR001810">
    <property type="entry name" value="F-box_dom"/>
</dbReference>
<keyword evidence="4" id="KW-1185">Reference proteome</keyword>
<sequence>MPVSIAKLPQSQDATNVTNSLPTEVIQYMYSFLPIHGILSLSQVSRRFHNAYIGHQLPILEKSVRESYGPIPDLVKLVIANEPDIRSRAKLLSARNRASAHVRRIIQVPEKPILTVELIFKMIQYGEIAEQWVEVWPRIHWREDSENRRLLEPHEQTRLRAAVYRFWTYNSLFHHNPFHPSVVEDPTRLTMARPWDDDPRLMYLRTYNTLDILLLDEFARNMHQVIGKDLCPSNATIMKRYQHFSRKAVDSMGWGEDYSHGRLVQVLMKLRPREILYLLEHTTTKAERINYLVIEGGKFQDTPSTLSSAINTVKHGRNFAPLGYFGRNLYWGIVDPPTPRTPIVGGIQVDLAALSKDANPDGAWPKSRDQFLPPEGAWVDDEDSDGGVL</sequence>
<gene>
    <name evidence="3" type="ORF">BP5796_01108</name>
</gene>
<organism evidence="3 4">
    <name type="scientific">Coleophoma crateriformis</name>
    <dbReference type="NCBI Taxonomy" id="565419"/>
    <lineage>
        <taxon>Eukaryota</taxon>
        <taxon>Fungi</taxon>
        <taxon>Dikarya</taxon>
        <taxon>Ascomycota</taxon>
        <taxon>Pezizomycotina</taxon>
        <taxon>Leotiomycetes</taxon>
        <taxon>Helotiales</taxon>
        <taxon>Dermateaceae</taxon>
        <taxon>Coleophoma</taxon>
    </lineage>
</organism>
<reference evidence="3 4" key="1">
    <citation type="journal article" date="2018" name="IMA Fungus">
        <title>IMA Genome-F 9: Draft genome sequence of Annulohypoxylon stygium, Aspergillus mulundensis, Berkeleyomyces basicola (syn. Thielaviopsis basicola), Ceratocystis smalleyi, two Cercospora beticola strains, Coleophoma cylindrospora, Fusarium fracticaudum, Phialophora cf. hyalina, and Morchella septimelata.</title>
        <authorList>
            <person name="Wingfield B.D."/>
            <person name="Bills G.F."/>
            <person name="Dong Y."/>
            <person name="Huang W."/>
            <person name="Nel W.J."/>
            <person name="Swalarsk-Parry B.S."/>
            <person name="Vaghefi N."/>
            <person name="Wilken P.M."/>
            <person name="An Z."/>
            <person name="de Beer Z.W."/>
            <person name="De Vos L."/>
            <person name="Chen L."/>
            <person name="Duong T.A."/>
            <person name="Gao Y."/>
            <person name="Hammerbacher A."/>
            <person name="Kikkert J.R."/>
            <person name="Li Y."/>
            <person name="Li H."/>
            <person name="Li K."/>
            <person name="Li Q."/>
            <person name="Liu X."/>
            <person name="Ma X."/>
            <person name="Naidoo K."/>
            <person name="Pethybridge S.J."/>
            <person name="Sun J."/>
            <person name="Steenkamp E.T."/>
            <person name="van der Nest M.A."/>
            <person name="van Wyk S."/>
            <person name="Wingfield M.J."/>
            <person name="Xiong C."/>
            <person name="Yue Q."/>
            <person name="Zhang X."/>
        </authorList>
    </citation>
    <scope>NUCLEOTIDE SEQUENCE [LARGE SCALE GENOMIC DNA]</scope>
    <source>
        <strain evidence="3 4">BP5796</strain>
    </source>
</reference>